<dbReference type="PIRSF" id="PIRSF002030">
    <property type="entry name" value="Globin_Protozoa/Cyanobacteria"/>
    <property type="match status" value="1"/>
</dbReference>
<proteinExistence type="inferred from homology"/>
<accession>A0A078ABH4</accession>
<dbReference type="GO" id="GO:0005344">
    <property type="term" value="F:oxygen carrier activity"/>
    <property type="evidence" value="ECO:0007669"/>
    <property type="project" value="UniProtKB-UniRule"/>
</dbReference>
<dbReference type="OMA" id="HQTQFIS"/>
<keyword evidence="9" id="KW-1185">Reference proteome</keyword>
<dbReference type="GO" id="GO:0046872">
    <property type="term" value="F:metal ion binding"/>
    <property type="evidence" value="ECO:0007669"/>
    <property type="project" value="UniProtKB-UniRule"/>
</dbReference>
<dbReference type="CDD" id="cd00454">
    <property type="entry name" value="TrHb1_N"/>
    <property type="match status" value="1"/>
</dbReference>
<dbReference type="InterPro" id="IPR012292">
    <property type="entry name" value="Globin/Proto"/>
</dbReference>
<evidence type="ECO:0000256" key="5">
    <source>
        <dbReference type="ARBA" id="ARBA00023004"/>
    </source>
</evidence>
<evidence type="ECO:0000256" key="3">
    <source>
        <dbReference type="ARBA" id="ARBA00022617"/>
    </source>
</evidence>
<dbReference type="SUPFAM" id="SSF46458">
    <property type="entry name" value="Globin-like"/>
    <property type="match status" value="1"/>
</dbReference>
<keyword evidence="2 6" id="KW-0813">Transport</keyword>
<dbReference type="Proteomes" id="UP000039865">
    <property type="component" value="Unassembled WGS sequence"/>
</dbReference>
<reference evidence="8 9" key="1">
    <citation type="submission" date="2014-06" db="EMBL/GenBank/DDBJ databases">
        <authorList>
            <person name="Swart Estienne"/>
        </authorList>
    </citation>
    <scope>NUCLEOTIDE SEQUENCE [LARGE SCALE GENOMIC DNA]</scope>
    <source>
        <strain evidence="8 9">130c</strain>
    </source>
</reference>
<keyword evidence="3 6" id="KW-0349">Heme</keyword>
<dbReference type="OrthoDB" id="2155372at2759"/>
<evidence type="ECO:0000256" key="4">
    <source>
        <dbReference type="ARBA" id="ARBA00022723"/>
    </source>
</evidence>
<dbReference type="Gene3D" id="1.10.490.10">
    <property type="entry name" value="Globins"/>
    <property type="match status" value="1"/>
</dbReference>
<dbReference type="Pfam" id="PF01152">
    <property type="entry name" value="Bac_globin"/>
    <property type="match status" value="1"/>
</dbReference>
<keyword evidence="6" id="KW-0561">Oxygen transport</keyword>
<evidence type="ECO:0000256" key="1">
    <source>
        <dbReference type="ARBA" id="ARBA00009660"/>
    </source>
</evidence>
<name>A0A078ABH4_STYLE</name>
<evidence type="ECO:0000256" key="6">
    <source>
        <dbReference type="PIRNR" id="PIRNR002030"/>
    </source>
</evidence>
<evidence type="ECO:0000313" key="9">
    <source>
        <dbReference type="Proteomes" id="UP000039865"/>
    </source>
</evidence>
<dbReference type="InterPro" id="IPR016339">
    <property type="entry name" value="Hemoglobin_trunc_I"/>
</dbReference>
<comment type="cofactor">
    <cofactor evidence="7">
        <name>heme</name>
        <dbReference type="ChEBI" id="CHEBI:30413"/>
    </cofactor>
    <text evidence="7">Binds 1 heme group per subunit.</text>
</comment>
<dbReference type="InterPro" id="IPR009050">
    <property type="entry name" value="Globin-like_sf"/>
</dbReference>
<protein>
    <recommendedName>
        <fullName evidence="6">Group 1 truncated hemoglobin</fullName>
    </recommendedName>
</protein>
<dbReference type="AlphaFoldDB" id="A0A078ABH4"/>
<feature type="binding site" description="proximal binding residue" evidence="7">
    <location>
        <position position="70"/>
    </location>
    <ligand>
        <name>heme</name>
        <dbReference type="ChEBI" id="CHEBI:30413"/>
    </ligand>
    <ligandPart>
        <name>Fe</name>
        <dbReference type="ChEBI" id="CHEBI:18248"/>
    </ligandPart>
</feature>
<organism evidence="8 9">
    <name type="scientific">Stylonychia lemnae</name>
    <name type="common">Ciliate</name>
    <dbReference type="NCBI Taxonomy" id="5949"/>
    <lineage>
        <taxon>Eukaryota</taxon>
        <taxon>Sar</taxon>
        <taxon>Alveolata</taxon>
        <taxon>Ciliophora</taxon>
        <taxon>Intramacronucleata</taxon>
        <taxon>Spirotrichea</taxon>
        <taxon>Stichotrichia</taxon>
        <taxon>Sporadotrichida</taxon>
        <taxon>Oxytrichidae</taxon>
        <taxon>Stylonychinae</taxon>
        <taxon>Stylonychia</taxon>
    </lineage>
</organism>
<evidence type="ECO:0000256" key="2">
    <source>
        <dbReference type="ARBA" id="ARBA00022448"/>
    </source>
</evidence>
<dbReference type="GO" id="GO:0019825">
    <property type="term" value="F:oxygen binding"/>
    <property type="evidence" value="ECO:0007669"/>
    <property type="project" value="InterPro"/>
</dbReference>
<keyword evidence="5 6" id="KW-0408">Iron</keyword>
<evidence type="ECO:0000256" key="7">
    <source>
        <dbReference type="PIRSR" id="PIRSR002030-1"/>
    </source>
</evidence>
<evidence type="ECO:0000313" key="8">
    <source>
        <dbReference type="EMBL" id="CDW78927.1"/>
    </source>
</evidence>
<keyword evidence="4 6" id="KW-0479">Metal-binding</keyword>
<comment type="similarity">
    <text evidence="1 6">Belongs to the truncated hemoglobin family. Group I subfamily.</text>
</comment>
<sequence length="119" mass="13505">MTTLYERLGGADAINAVVEGMYQKIFTDEDLIDFFRKTDKPRQLEMQRQFLTYAFGGSSEWHGKSMKESHRGRGITTDDFNKVAGHVVSTMKELSVPQELIDEVVAILLTLVDDCVDEE</sequence>
<dbReference type="GO" id="GO:0020037">
    <property type="term" value="F:heme binding"/>
    <property type="evidence" value="ECO:0007669"/>
    <property type="project" value="InterPro"/>
</dbReference>
<dbReference type="InterPro" id="IPR001486">
    <property type="entry name" value="Hemoglobin_trunc"/>
</dbReference>
<gene>
    <name evidence="8" type="primary">Contig5811.g6222</name>
    <name evidence="8" type="ORF">STYLEM_7912</name>
</gene>
<dbReference type="InParanoid" id="A0A078ABH4"/>
<dbReference type="EMBL" id="CCKQ01007543">
    <property type="protein sequence ID" value="CDW78927.1"/>
    <property type="molecule type" value="Genomic_DNA"/>
</dbReference>